<accession>A0A2Z4GCW3</accession>
<evidence type="ECO:0000313" key="7">
    <source>
        <dbReference type="EMBL" id="AWV98940.1"/>
    </source>
</evidence>
<evidence type="ECO:0000256" key="4">
    <source>
        <dbReference type="ARBA" id="ARBA00023027"/>
    </source>
</evidence>
<feature type="binding site" evidence="6">
    <location>
        <begin position="72"/>
        <end position="73"/>
    </location>
    <ligand>
        <name>NAD(+)</name>
        <dbReference type="ChEBI" id="CHEBI:57540"/>
    </ligand>
</feature>
<comment type="subcellular location">
    <subcellularLocation>
        <location evidence="6">Cytoplasm</location>
    </subcellularLocation>
</comment>
<dbReference type="GO" id="GO:0046872">
    <property type="term" value="F:metal ion binding"/>
    <property type="evidence" value="ECO:0007669"/>
    <property type="project" value="UniProtKB-UniRule"/>
</dbReference>
<dbReference type="GO" id="GO:0005524">
    <property type="term" value="F:ATP binding"/>
    <property type="evidence" value="ECO:0007669"/>
    <property type="project" value="UniProtKB-KW"/>
</dbReference>
<dbReference type="PANTHER" id="PTHR20275:SF0">
    <property type="entry name" value="NAD KINASE"/>
    <property type="match status" value="1"/>
</dbReference>
<evidence type="ECO:0000256" key="6">
    <source>
        <dbReference type="HAMAP-Rule" id="MF_00361"/>
    </source>
</evidence>
<dbReference type="InterPro" id="IPR017438">
    <property type="entry name" value="ATP-NAD_kinase_N"/>
</dbReference>
<sequence>MNIAVHGRDFKPEDKHLVQMVFDELAENQLNVQVSDSFRKILSAAEISPLTEKTVSFNGKEDIDIVLSLGGDGTFLETVSKVGASEKPILGVNFGRLGFLTSIQPTDIKAGIQKLLKNQYKLDERSMLHADSEIELFESGTNFALNEIAISKTDTSSMIIIHAFINGEFLNSYWADGLMVASATGSTGYSLSCGGPLVMPHSDNFIITPICPHNLFVRPMIVPKSSIISLKVESRSNNYLVSMDSRAKIIGDVDSEITISKESFKAKLITLDGSDFLDTLRAKLGWGRDVRNRTHLPEIEETS</sequence>
<proteinExistence type="inferred from homology"/>
<keyword evidence="4 6" id="KW-0520">NAD</keyword>
<keyword evidence="2 6" id="KW-0418">Kinase</keyword>
<dbReference type="EC" id="2.7.1.23" evidence="6"/>
<dbReference type="EMBL" id="CP029480">
    <property type="protein sequence ID" value="AWV98940.1"/>
    <property type="molecule type" value="Genomic_DNA"/>
</dbReference>
<name>A0A2Z4GCW3_9BACT</name>
<dbReference type="Pfam" id="PF20143">
    <property type="entry name" value="NAD_kinase_C"/>
    <property type="match status" value="1"/>
</dbReference>
<comment type="function">
    <text evidence="6">Involved in the regulation of the intracellular balance of NAD and NADP, and is a key enzyme in the biosynthesis of NADP. Catalyzes specifically the phosphorylation on 2'-hydroxyl of the adenosine moiety of NAD to yield NADP.</text>
</comment>
<organism evidence="7 8">
    <name type="scientific">Arcticibacterium luteifluviistationis</name>
    <dbReference type="NCBI Taxonomy" id="1784714"/>
    <lineage>
        <taxon>Bacteria</taxon>
        <taxon>Pseudomonadati</taxon>
        <taxon>Bacteroidota</taxon>
        <taxon>Cytophagia</taxon>
        <taxon>Cytophagales</taxon>
        <taxon>Leadbetterellaceae</taxon>
        <taxon>Arcticibacterium</taxon>
    </lineage>
</organism>
<keyword evidence="6" id="KW-0547">Nucleotide-binding</keyword>
<comment type="catalytic activity">
    <reaction evidence="5 6">
        <text>NAD(+) + ATP = ADP + NADP(+) + H(+)</text>
        <dbReference type="Rhea" id="RHEA:18629"/>
        <dbReference type="ChEBI" id="CHEBI:15378"/>
        <dbReference type="ChEBI" id="CHEBI:30616"/>
        <dbReference type="ChEBI" id="CHEBI:57540"/>
        <dbReference type="ChEBI" id="CHEBI:58349"/>
        <dbReference type="ChEBI" id="CHEBI:456216"/>
        <dbReference type="EC" id="2.7.1.23"/>
    </reaction>
</comment>
<evidence type="ECO:0000256" key="3">
    <source>
        <dbReference type="ARBA" id="ARBA00022857"/>
    </source>
</evidence>
<dbReference type="Gene3D" id="2.60.200.30">
    <property type="entry name" value="Probable inorganic polyphosphate/atp-NAD kinase, domain 2"/>
    <property type="match status" value="1"/>
</dbReference>
<evidence type="ECO:0000256" key="1">
    <source>
        <dbReference type="ARBA" id="ARBA00022679"/>
    </source>
</evidence>
<dbReference type="PANTHER" id="PTHR20275">
    <property type="entry name" value="NAD KINASE"/>
    <property type="match status" value="1"/>
</dbReference>
<evidence type="ECO:0000313" key="8">
    <source>
        <dbReference type="Proteomes" id="UP000249873"/>
    </source>
</evidence>
<dbReference type="SUPFAM" id="SSF111331">
    <property type="entry name" value="NAD kinase/diacylglycerol kinase-like"/>
    <property type="match status" value="1"/>
</dbReference>
<keyword evidence="8" id="KW-1185">Reference proteome</keyword>
<dbReference type="NCBIfam" id="NF002521">
    <property type="entry name" value="PRK01911.1"/>
    <property type="match status" value="1"/>
</dbReference>
<dbReference type="KEGG" id="als:DJ013_12460"/>
<evidence type="ECO:0000256" key="5">
    <source>
        <dbReference type="ARBA" id="ARBA00047925"/>
    </source>
</evidence>
<keyword evidence="6" id="KW-0963">Cytoplasm</keyword>
<dbReference type="GO" id="GO:0003951">
    <property type="term" value="F:NAD+ kinase activity"/>
    <property type="evidence" value="ECO:0007669"/>
    <property type="project" value="UniProtKB-UniRule"/>
</dbReference>
<dbReference type="InterPro" id="IPR016064">
    <property type="entry name" value="NAD/diacylglycerol_kinase_sf"/>
</dbReference>
<dbReference type="Proteomes" id="UP000249873">
    <property type="component" value="Chromosome"/>
</dbReference>
<feature type="binding site" evidence="6">
    <location>
        <position position="176"/>
    </location>
    <ligand>
        <name>NAD(+)</name>
        <dbReference type="ChEBI" id="CHEBI:57540"/>
    </ligand>
</feature>
<dbReference type="Gene3D" id="3.40.50.10330">
    <property type="entry name" value="Probable inorganic polyphosphate/atp-NAD kinase, domain 1"/>
    <property type="match status" value="1"/>
</dbReference>
<dbReference type="InterPro" id="IPR017437">
    <property type="entry name" value="ATP-NAD_kinase_PpnK-typ_C"/>
</dbReference>
<gene>
    <name evidence="6" type="primary">nadK</name>
    <name evidence="7" type="ORF">DJ013_12460</name>
</gene>
<comment type="caution">
    <text evidence="6">Lacks conserved residue(s) required for the propagation of feature annotation.</text>
</comment>
<dbReference type="GO" id="GO:0006741">
    <property type="term" value="P:NADP+ biosynthetic process"/>
    <property type="evidence" value="ECO:0007669"/>
    <property type="project" value="UniProtKB-UniRule"/>
</dbReference>
<dbReference type="Pfam" id="PF01513">
    <property type="entry name" value="NAD_kinase"/>
    <property type="match status" value="1"/>
</dbReference>
<feature type="binding site" evidence="6">
    <location>
        <begin position="146"/>
        <end position="147"/>
    </location>
    <ligand>
        <name>NAD(+)</name>
        <dbReference type="ChEBI" id="CHEBI:57540"/>
    </ligand>
</feature>
<dbReference type="GO" id="GO:0019674">
    <property type="term" value="P:NAD+ metabolic process"/>
    <property type="evidence" value="ECO:0007669"/>
    <property type="project" value="InterPro"/>
</dbReference>
<dbReference type="GO" id="GO:0005737">
    <property type="term" value="C:cytoplasm"/>
    <property type="evidence" value="ECO:0007669"/>
    <property type="project" value="UniProtKB-SubCell"/>
</dbReference>
<dbReference type="InterPro" id="IPR002504">
    <property type="entry name" value="NADK"/>
</dbReference>
<protein>
    <recommendedName>
        <fullName evidence="6">NAD kinase</fullName>
        <ecNumber evidence="6">2.7.1.23</ecNumber>
    </recommendedName>
    <alternativeName>
        <fullName evidence="6">ATP-dependent NAD kinase</fullName>
    </alternativeName>
</protein>
<dbReference type="OrthoDB" id="9774737at2"/>
<dbReference type="HAMAP" id="MF_00361">
    <property type="entry name" value="NAD_kinase"/>
    <property type="match status" value="1"/>
</dbReference>
<keyword evidence="6" id="KW-0067">ATP-binding</keyword>
<keyword evidence="3 6" id="KW-0521">NADP</keyword>
<feature type="active site" description="Proton acceptor" evidence="6">
    <location>
        <position position="72"/>
    </location>
</feature>
<feature type="binding site" evidence="6">
    <location>
        <begin position="187"/>
        <end position="192"/>
    </location>
    <ligand>
        <name>NAD(+)</name>
        <dbReference type="ChEBI" id="CHEBI:57540"/>
    </ligand>
</feature>
<dbReference type="RefSeq" id="WP_111372133.1">
    <property type="nucleotide sequence ID" value="NZ_CP029480.1"/>
</dbReference>
<dbReference type="GO" id="GO:0051287">
    <property type="term" value="F:NAD binding"/>
    <property type="evidence" value="ECO:0007669"/>
    <property type="project" value="UniProtKB-ARBA"/>
</dbReference>
<comment type="cofactor">
    <cofactor evidence="6">
        <name>a divalent metal cation</name>
        <dbReference type="ChEBI" id="CHEBI:60240"/>
    </cofactor>
</comment>
<comment type="similarity">
    <text evidence="6">Belongs to the NAD kinase family.</text>
</comment>
<evidence type="ECO:0000256" key="2">
    <source>
        <dbReference type="ARBA" id="ARBA00022777"/>
    </source>
</evidence>
<dbReference type="AlphaFoldDB" id="A0A2Z4GCW3"/>
<reference evidence="7 8" key="1">
    <citation type="submission" date="2018-05" db="EMBL/GenBank/DDBJ databases">
        <title>Complete genome sequence of Arcticibacterium luteifluviistationis SM1504T, a cytophagaceae bacterium isolated from Arctic surface seawater.</title>
        <authorList>
            <person name="Li Y."/>
            <person name="Qin Q.-L."/>
        </authorList>
    </citation>
    <scope>NUCLEOTIDE SEQUENCE [LARGE SCALE GENOMIC DNA]</scope>
    <source>
        <strain evidence="7 8">SM1504</strain>
    </source>
</reference>
<keyword evidence="1 6" id="KW-0808">Transferase</keyword>